<reference evidence="1" key="1">
    <citation type="submission" date="2020-05" db="EMBL/GenBank/DDBJ databases">
        <authorList>
            <person name="Chiriac C."/>
            <person name="Salcher M."/>
            <person name="Ghai R."/>
            <person name="Kavagutti S V."/>
        </authorList>
    </citation>
    <scope>NUCLEOTIDE SEQUENCE</scope>
</reference>
<sequence>MKRPINKQLLLVSVGVAFGLILIGMGLQSATTGREAQNIPAVIEDMRPGPGDQVVQQAQVSVDFVEGYEASLEIDGIALETTRLDELSAEGNSSLEPGAQVEIPPTAIYDPGNYIISFTPQEGAPIEVFTQGVHTATVTYWKIIDGKAKARSFTWEFEAN</sequence>
<gene>
    <name evidence="1" type="ORF">UFOPK2295_01341</name>
</gene>
<accession>A0A6J6N4H9</accession>
<proteinExistence type="predicted"/>
<dbReference type="AlphaFoldDB" id="A0A6J6N4H9"/>
<protein>
    <submittedName>
        <fullName evidence="1">Unannotated protein</fullName>
    </submittedName>
</protein>
<dbReference type="EMBL" id="CAEZWV010000032">
    <property type="protein sequence ID" value="CAB4679774.1"/>
    <property type="molecule type" value="Genomic_DNA"/>
</dbReference>
<organism evidence="1">
    <name type="scientific">freshwater metagenome</name>
    <dbReference type="NCBI Taxonomy" id="449393"/>
    <lineage>
        <taxon>unclassified sequences</taxon>
        <taxon>metagenomes</taxon>
        <taxon>ecological metagenomes</taxon>
    </lineage>
</organism>
<evidence type="ECO:0000313" key="1">
    <source>
        <dbReference type="EMBL" id="CAB4679774.1"/>
    </source>
</evidence>
<name>A0A6J6N4H9_9ZZZZ</name>